<sequence length="616" mass="69519">MSSSTLIFYAFFISCLFQNHFFILAVKELRFPHVYGILAAFGDFNSDKLTDIFVIKSKGKSFQIIRQYEPGDKPVLRPEQSWSCSLKNDEYIVGLIPSDFTGDAFLDIVVITQKPKDKLSYFYLRLVNGSTDARGNLQCDILNRQPFARVLNQPLVLDINGDMISDLLAEDENNEYRLWLGSSDGFTKNPTFPLNKPVQKFQNMRTPNSNAFIDLNKDMVADIFIDGKDNFTYWFAQKEGYSSPSVTFNHPAYEHLGSSSFLDINRDGIIDHLILACNKTCSILALRSYSDPKWEILMDKIEINGNNYLFSDIIYQYSTFPMKARIGDVNGDGFPDLIALMHSSTSSAVSSVSVLFLNVASRSNSFGRTFEAQLLNNQSFQASEPKLIAFFDLYEDGKVDTIYSGLAVANGSANIPRKDELQIAVLLNSKANEANFLKVLVTSGLCLGGSCYKENILQKEYKVPYGTNKAGPMVCYQLVDDRGNSVHSCCGQLPQSSDFSLQMPYCLYGLGPDANYIDHVKIAFPAGNTSEIFIRDEPFIVPDSQIVVIPHPLDHPSKWIIQLFVRPSDIIYKTLYTFLGICGGLVIIILFLHHKEQLKDLAEQEQYRITWPDRRR</sequence>
<keyword evidence="5 7" id="KW-0472">Membrane</keyword>
<evidence type="ECO:0000259" key="8">
    <source>
        <dbReference type="Pfam" id="PF23122"/>
    </source>
</evidence>
<keyword evidence="4 7" id="KW-1133">Transmembrane helix</keyword>
<evidence type="ECO:0000256" key="2">
    <source>
        <dbReference type="ARBA" id="ARBA00006496"/>
    </source>
</evidence>
<evidence type="ECO:0000256" key="4">
    <source>
        <dbReference type="ARBA" id="ARBA00022989"/>
    </source>
</evidence>
<keyword evidence="10" id="KW-1185">Reference proteome</keyword>
<dbReference type="Gene3D" id="2.130.10.130">
    <property type="entry name" value="Integrin alpha, N-terminal"/>
    <property type="match status" value="1"/>
</dbReference>
<dbReference type="OrthoDB" id="10250728at2759"/>
<dbReference type="EMBL" id="NCKU01000154">
    <property type="protein sequence ID" value="RWS16895.1"/>
    <property type="molecule type" value="Genomic_DNA"/>
</dbReference>
<dbReference type="GO" id="GO:0005886">
    <property type="term" value="C:plasma membrane"/>
    <property type="evidence" value="ECO:0007669"/>
    <property type="project" value="TreeGrafter"/>
</dbReference>
<dbReference type="PANTHER" id="PTHR13412:SF0">
    <property type="entry name" value="T-CELL IMMUNOMODULATORY PROTEIN"/>
    <property type="match status" value="1"/>
</dbReference>
<dbReference type="InterPro" id="IPR028994">
    <property type="entry name" value="Integrin_alpha_N"/>
</dbReference>
<evidence type="ECO:0000256" key="1">
    <source>
        <dbReference type="ARBA" id="ARBA00004479"/>
    </source>
</evidence>
<dbReference type="Pfam" id="PF23122">
    <property type="entry name" value="C2_ITFG1"/>
    <property type="match status" value="1"/>
</dbReference>
<organism evidence="9 10">
    <name type="scientific">Dinothrombium tinctorium</name>
    <dbReference type="NCBI Taxonomy" id="1965070"/>
    <lineage>
        <taxon>Eukaryota</taxon>
        <taxon>Metazoa</taxon>
        <taxon>Ecdysozoa</taxon>
        <taxon>Arthropoda</taxon>
        <taxon>Chelicerata</taxon>
        <taxon>Arachnida</taxon>
        <taxon>Acari</taxon>
        <taxon>Acariformes</taxon>
        <taxon>Trombidiformes</taxon>
        <taxon>Prostigmata</taxon>
        <taxon>Anystina</taxon>
        <taxon>Parasitengona</taxon>
        <taxon>Trombidioidea</taxon>
        <taxon>Trombidiidae</taxon>
        <taxon>Dinothrombium</taxon>
    </lineage>
</organism>
<reference evidence="9 10" key="1">
    <citation type="journal article" date="2018" name="Gigascience">
        <title>Genomes of trombidid mites reveal novel predicted allergens and laterally-transferred genes associated with secondary metabolism.</title>
        <authorList>
            <person name="Dong X."/>
            <person name="Chaisiri K."/>
            <person name="Xia D."/>
            <person name="Armstrong S.D."/>
            <person name="Fang Y."/>
            <person name="Donnelly M.J."/>
            <person name="Kadowaki T."/>
            <person name="McGarry J.W."/>
            <person name="Darby A.C."/>
            <person name="Makepeace B.L."/>
        </authorList>
    </citation>
    <scope>NUCLEOTIDE SEQUENCE [LARGE SCALE GENOMIC DNA]</scope>
    <source>
        <strain evidence="9">UoL-WK</strain>
    </source>
</reference>
<comment type="similarity">
    <text evidence="2">Belongs to the TIP family.</text>
</comment>
<keyword evidence="3 7" id="KW-0812">Transmembrane</keyword>
<evidence type="ECO:0000256" key="7">
    <source>
        <dbReference type="SAM" id="Phobius"/>
    </source>
</evidence>
<evidence type="ECO:0000313" key="9">
    <source>
        <dbReference type="EMBL" id="RWS16895.1"/>
    </source>
</evidence>
<dbReference type="InterPro" id="IPR057089">
    <property type="entry name" value="C2_TIP"/>
</dbReference>
<dbReference type="AlphaFoldDB" id="A0A3S3SLQ6"/>
<protein>
    <submittedName>
        <fullName evidence="9">T-cell immunomodulatory protein-like protein</fullName>
    </submittedName>
</protein>
<gene>
    <name evidence="9" type="ORF">B4U79_00186</name>
</gene>
<dbReference type="Proteomes" id="UP000285301">
    <property type="component" value="Unassembled WGS sequence"/>
</dbReference>
<keyword evidence="6" id="KW-0325">Glycoprotein</keyword>
<dbReference type="InterPro" id="IPR024881">
    <property type="entry name" value="Tip"/>
</dbReference>
<accession>A0A3S3SLQ6</accession>
<comment type="subcellular location">
    <subcellularLocation>
        <location evidence="1">Membrane</location>
        <topology evidence="1">Single-pass type I membrane protein</topology>
    </subcellularLocation>
</comment>
<evidence type="ECO:0000256" key="5">
    <source>
        <dbReference type="ARBA" id="ARBA00023136"/>
    </source>
</evidence>
<dbReference type="SUPFAM" id="SSF69318">
    <property type="entry name" value="Integrin alpha N-terminal domain"/>
    <property type="match status" value="1"/>
</dbReference>
<feature type="domain" description="T-cell immunomodulatory protein TIP C2" evidence="8">
    <location>
        <begin position="464"/>
        <end position="564"/>
    </location>
</feature>
<evidence type="ECO:0000256" key="6">
    <source>
        <dbReference type="ARBA" id="ARBA00023180"/>
    </source>
</evidence>
<comment type="caution">
    <text evidence="9">The sequence shown here is derived from an EMBL/GenBank/DDBJ whole genome shotgun (WGS) entry which is preliminary data.</text>
</comment>
<dbReference type="PANTHER" id="PTHR13412">
    <property type="entry name" value="T-CELL IMMUNOMODULATORY PROTEIN HOMOLOG"/>
    <property type="match status" value="1"/>
</dbReference>
<feature type="transmembrane region" description="Helical" evidence="7">
    <location>
        <begin position="570"/>
        <end position="592"/>
    </location>
</feature>
<proteinExistence type="inferred from homology"/>
<name>A0A3S3SLQ6_9ACAR</name>
<evidence type="ECO:0000256" key="3">
    <source>
        <dbReference type="ARBA" id="ARBA00022692"/>
    </source>
</evidence>
<evidence type="ECO:0000313" key="10">
    <source>
        <dbReference type="Proteomes" id="UP000285301"/>
    </source>
</evidence>